<dbReference type="AlphaFoldDB" id="A0AAV2DSH7"/>
<evidence type="ECO:0000256" key="1">
    <source>
        <dbReference type="SAM" id="Phobius"/>
    </source>
</evidence>
<keyword evidence="4" id="KW-1185">Reference proteome</keyword>
<reference evidence="3 4" key="1">
    <citation type="submission" date="2024-04" db="EMBL/GenBank/DDBJ databases">
        <authorList>
            <person name="Fracassetti M."/>
        </authorList>
    </citation>
    <scope>NUCLEOTIDE SEQUENCE [LARGE SCALE GENOMIC DNA]</scope>
</reference>
<feature type="transmembrane region" description="Helical" evidence="1">
    <location>
        <begin position="135"/>
        <end position="156"/>
    </location>
</feature>
<organism evidence="3 4">
    <name type="scientific">Linum trigynum</name>
    <dbReference type="NCBI Taxonomy" id="586398"/>
    <lineage>
        <taxon>Eukaryota</taxon>
        <taxon>Viridiplantae</taxon>
        <taxon>Streptophyta</taxon>
        <taxon>Embryophyta</taxon>
        <taxon>Tracheophyta</taxon>
        <taxon>Spermatophyta</taxon>
        <taxon>Magnoliopsida</taxon>
        <taxon>eudicotyledons</taxon>
        <taxon>Gunneridae</taxon>
        <taxon>Pentapetalae</taxon>
        <taxon>rosids</taxon>
        <taxon>fabids</taxon>
        <taxon>Malpighiales</taxon>
        <taxon>Linaceae</taxon>
        <taxon>Linum</taxon>
    </lineage>
</organism>
<dbReference type="Pfam" id="PF13966">
    <property type="entry name" value="zf-RVT"/>
    <property type="match status" value="1"/>
</dbReference>
<dbReference type="EMBL" id="OZ034816">
    <property type="protein sequence ID" value="CAL1376453.1"/>
    <property type="molecule type" value="Genomic_DNA"/>
</dbReference>
<keyword evidence="1" id="KW-0812">Transmembrane</keyword>
<keyword evidence="1" id="KW-0472">Membrane</keyword>
<keyword evidence="1" id="KW-1133">Transmembrane helix</keyword>
<evidence type="ECO:0000259" key="2">
    <source>
        <dbReference type="Pfam" id="PF13966"/>
    </source>
</evidence>
<name>A0AAV2DSH7_9ROSI</name>
<evidence type="ECO:0000313" key="3">
    <source>
        <dbReference type="EMBL" id="CAL1376453.1"/>
    </source>
</evidence>
<proteinExistence type="predicted"/>
<feature type="domain" description="Reverse transcriptase zinc-binding" evidence="2">
    <location>
        <begin position="45"/>
        <end position="109"/>
    </location>
</feature>
<evidence type="ECO:0000313" key="4">
    <source>
        <dbReference type="Proteomes" id="UP001497516"/>
    </source>
</evidence>
<sequence length="167" mass="19497">MEDKLIWHGTSDGVFSVKLAYHFAILLDQQGGHWKSVASWMYRASWIQLWNANIPPKMKMFVWQIFNRILPTTEALIEKKVSVLPQCLVCWAESDTMEYLFLHCPVARALLDHSGLDHLGQGLPRHTFPLFLKKLMLLLAQPNLFLAVVPLLWRIWRSRNWVVFEGK</sequence>
<accession>A0AAV2DSH7</accession>
<dbReference type="InterPro" id="IPR026960">
    <property type="entry name" value="RVT-Znf"/>
</dbReference>
<gene>
    <name evidence="3" type="ORF">LTRI10_LOCUS18181</name>
</gene>
<protein>
    <recommendedName>
        <fullName evidence="2">Reverse transcriptase zinc-binding domain-containing protein</fullName>
    </recommendedName>
</protein>
<dbReference type="Proteomes" id="UP001497516">
    <property type="component" value="Chromosome 3"/>
</dbReference>